<dbReference type="KEGG" id="sre:PTSG_08859"/>
<dbReference type="InParanoid" id="F2UKX0"/>
<keyword evidence="2" id="KW-1185">Reference proteome</keyword>
<dbReference type="RefSeq" id="XP_004990245.1">
    <property type="nucleotide sequence ID" value="XM_004990188.1"/>
</dbReference>
<evidence type="ECO:0000313" key="2">
    <source>
        <dbReference type="Proteomes" id="UP000007799"/>
    </source>
</evidence>
<dbReference type="Proteomes" id="UP000007799">
    <property type="component" value="Unassembled WGS sequence"/>
</dbReference>
<gene>
    <name evidence="1" type="ORF">PTSG_08859</name>
</gene>
<dbReference type="EMBL" id="GL832979">
    <property type="protein sequence ID" value="EGD77769.1"/>
    <property type="molecule type" value="Genomic_DNA"/>
</dbReference>
<organism evidence="2">
    <name type="scientific">Salpingoeca rosetta (strain ATCC 50818 / BSB-021)</name>
    <dbReference type="NCBI Taxonomy" id="946362"/>
    <lineage>
        <taxon>Eukaryota</taxon>
        <taxon>Choanoflagellata</taxon>
        <taxon>Craspedida</taxon>
        <taxon>Salpingoecidae</taxon>
        <taxon>Salpingoeca</taxon>
    </lineage>
</organism>
<protein>
    <submittedName>
        <fullName evidence="1">Uncharacterized protein</fullName>
    </submittedName>
</protein>
<dbReference type="AlphaFoldDB" id="F2UKX0"/>
<dbReference type="GeneID" id="16070799"/>
<sequence length="189" mass="20354">MGGYEHLLSRFDDAIPGTTTKHMRVTRAADTTQVINGTVSIDVSVLAGGTHAATQLLRDALLAAFNTSVAADNKVEWTLLRAGCECPELPHVAGCDVGEEVFYPPLADESGIGAAPSCCPVCLSSAEHEYQHASSLYILQHEQYQHDIACFHQDLLAHQDEVAAWQASFNAYLAAEQGFFSTQCTLPTT</sequence>
<proteinExistence type="predicted"/>
<reference evidence="1" key="1">
    <citation type="submission" date="2009-08" db="EMBL/GenBank/DDBJ databases">
        <title>Annotation of Salpingoeca rosetta.</title>
        <authorList>
            <consortium name="The Broad Institute Genome Sequencing Platform"/>
            <person name="Russ C."/>
            <person name="Cuomo C."/>
            <person name="Burger G."/>
            <person name="Gray M.W."/>
            <person name="Holland P.W.H."/>
            <person name="King N."/>
            <person name="Lang F.B.F."/>
            <person name="Roger A.J."/>
            <person name="Ruiz-Trillo I."/>
            <person name="Young S.K."/>
            <person name="Zeng Q."/>
            <person name="Gargeya S."/>
            <person name="Alvarado L."/>
            <person name="Berlin A."/>
            <person name="Chapman S.B."/>
            <person name="Chen Z."/>
            <person name="Freedman E."/>
            <person name="Gellesch M."/>
            <person name="Goldberg J."/>
            <person name="Griggs A."/>
            <person name="Gujja S."/>
            <person name="Heilman E."/>
            <person name="Heiman D."/>
            <person name="Howarth C."/>
            <person name="Mehta T."/>
            <person name="Neiman D."/>
            <person name="Pearson M."/>
            <person name="Roberts A."/>
            <person name="Saif S."/>
            <person name="Shea T."/>
            <person name="Shenoy N."/>
            <person name="Sisk P."/>
            <person name="Stolte C."/>
            <person name="Sykes S."/>
            <person name="White J."/>
            <person name="Yandava C."/>
            <person name="Haas B."/>
            <person name="Nusbaum C."/>
            <person name="Birren B."/>
        </authorList>
    </citation>
    <scope>NUCLEOTIDE SEQUENCE [LARGE SCALE GENOMIC DNA]</scope>
    <source>
        <strain evidence="1">ATCC 50818</strain>
    </source>
</reference>
<evidence type="ECO:0000313" key="1">
    <source>
        <dbReference type="EMBL" id="EGD77769.1"/>
    </source>
</evidence>
<accession>F2UKX0</accession>
<name>F2UKX0_SALR5</name>